<reference evidence="3 4" key="1">
    <citation type="submission" date="2015-09" db="EMBL/GenBank/DDBJ databases">
        <title>Draft genome sequence of Alicyclobacillus ferrooxydans DSM 22381.</title>
        <authorList>
            <person name="Hemp J."/>
        </authorList>
    </citation>
    <scope>NUCLEOTIDE SEQUENCE [LARGE SCALE GENOMIC DNA]</scope>
    <source>
        <strain evidence="3 4">TC-34</strain>
    </source>
</reference>
<dbReference type="EMBL" id="LJCO01000033">
    <property type="protein sequence ID" value="KPV44438.1"/>
    <property type="molecule type" value="Genomic_DNA"/>
</dbReference>
<evidence type="ECO:0000256" key="1">
    <source>
        <dbReference type="SAM" id="MobiDB-lite"/>
    </source>
</evidence>
<feature type="transmembrane region" description="Helical" evidence="2">
    <location>
        <begin position="7"/>
        <end position="25"/>
    </location>
</feature>
<dbReference type="PATRIC" id="fig|471514.4.peg.3744"/>
<dbReference type="AlphaFoldDB" id="A0A0P9GTE2"/>
<gene>
    <name evidence="3" type="ORF">AN477_07450</name>
</gene>
<dbReference type="SUPFAM" id="SSF82171">
    <property type="entry name" value="DPP6 N-terminal domain-like"/>
    <property type="match status" value="1"/>
</dbReference>
<protein>
    <recommendedName>
        <fullName evidence="5">DUF5050 domain-containing protein</fullName>
    </recommendedName>
</protein>
<feature type="compositionally biased region" description="Low complexity" evidence="1">
    <location>
        <begin position="291"/>
        <end position="331"/>
    </location>
</feature>
<keyword evidence="2" id="KW-0812">Transmembrane</keyword>
<organism evidence="3 4">
    <name type="scientific">Alicyclobacillus ferrooxydans</name>
    <dbReference type="NCBI Taxonomy" id="471514"/>
    <lineage>
        <taxon>Bacteria</taxon>
        <taxon>Bacillati</taxon>
        <taxon>Bacillota</taxon>
        <taxon>Bacilli</taxon>
        <taxon>Bacillales</taxon>
        <taxon>Alicyclobacillaceae</taxon>
        <taxon>Alicyclobacillus</taxon>
    </lineage>
</organism>
<dbReference type="RefSeq" id="WP_054968533.1">
    <property type="nucleotide sequence ID" value="NZ_LJCO01000033.1"/>
</dbReference>
<keyword evidence="4" id="KW-1185">Reference proteome</keyword>
<dbReference type="STRING" id="471514.AN477_07450"/>
<name>A0A0P9GTE2_9BACL</name>
<sequence length="392" mass="40962">MKRLTKNLIYLGVITAVEVGVFAHYNQLLSIAKNTPVAAVPATAKPVQEKPTTLSGIHPLQPNLMAVSSDGQRFAYVDQNDKLIAIDVATGKTLYSLQLLMKPAYLSWIRNDSLFIGTTVPDGNLQDLRLSTLTLSSGQLRLIHVFAGYAPDATFRNVTFSPYTNDVYVLIASQSASVMYHYDTNGNLNHVHLGGRFVTHAAATATTAIVYFQDFDLGTPNLLMLDTAGNITVLQRNAAVLRVIGNTLYFGKLDSQGNVTEVDRYIAPADLGNPAVAGSQAAGASGGLTNGPGSSSNSSGNSSSGSSGTASASSSGSSGANGSTTAVATLPTPVPPSQVYITDKGNVLVLGTSSVDDLTTKEQIPVPSGAQSVERSDALILLSSNGTVQFFT</sequence>
<evidence type="ECO:0000313" key="3">
    <source>
        <dbReference type="EMBL" id="KPV44438.1"/>
    </source>
</evidence>
<dbReference type="Proteomes" id="UP000050482">
    <property type="component" value="Unassembled WGS sequence"/>
</dbReference>
<comment type="caution">
    <text evidence="3">The sequence shown here is derived from an EMBL/GenBank/DDBJ whole genome shotgun (WGS) entry which is preliminary data.</text>
</comment>
<evidence type="ECO:0000313" key="4">
    <source>
        <dbReference type="Proteomes" id="UP000050482"/>
    </source>
</evidence>
<accession>A0A0P9GTE2</accession>
<keyword evidence="2" id="KW-1133">Transmembrane helix</keyword>
<proteinExistence type="predicted"/>
<dbReference type="OrthoDB" id="2677678at2"/>
<keyword evidence="2" id="KW-0472">Membrane</keyword>
<evidence type="ECO:0000256" key="2">
    <source>
        <dbReference type="SAM" id="Phobius"/>
    </source>
</evidence>
<feature type="region of interest" description="Disordered" evidence="1">
    <location>
        <begin position="277"/>
        <end position="336"/>
    </location>
</feature>
<evidence type="ECO:0008006" key="5">
    <source>
        <dbReference type="Google" id="ProtNLM"/>
    </source>
</evidence>